<accession>A0A6V0BQM7</accession>
<organism evidence="8">
    <name type="scientific">Pseudo-nitzschia australis</name>
    <dbReference type="NCBI Taxonomy" id="44445"/>
    <lineage>
        <taxon>Eukaryota</taxon>
        <taxon>Sar</taxon>
        <taxon>Stramenopiles</taxon>
        <taxon>Ochrophyta</taxon>
        <taxon>Bacillariophyta</taxon>
        <taxon>Bacillariophyceae</taxon>
        <taxon>Bacillariophycidae</taxon>
        <taxon>Bacillariales</taxon>
        <taxon>Bacillariaceae</taxon>
        <taxon>Pseudo-nitzschia</taxon>
    </lineage>
</organism>
<feature type="region of interest" description="Disordered" evidence="5">
    <location>
        <begin position="149"/>
        <end position="173"/>
    </location>
</feature>
<dbReference type="SUPFAM" id="SSF52151">
    <property type="entry name" value="FabD/lysophospholipase-like"/>
    <property type="match status" value="1"/>
</dbReference>
<dbReference type="AlphaFoldDB" id="A0A6V0BQM7"/>
<feature type="domain" description="PNPLA" evidence="6">
    <location>
        <begin position="182"/>
        <end position="380"/>
    </location>
</feature>
<dbReference type="GO" id="GO:0052689">
    <property type="term" value="F:carboxylic ester hydrolase activity"/>
    <property type="evidence" value="ECO:0007669"/>
    <property type="project" value="UniProtKB-ARBA"/>
</dbReference>
<feature type="compositionally biased region" description="Low complexity" evidence="5">
    <location>
        <begin position="619"/>
        <end position="634"/>
    </location>
</feature>
<dbReference type="InterPro" id="IPR050301">
    <property type="entry name" value="NTE"/>
</dbReference>
<gene>
    <name evidence="7" type="ORF">PAUS00366_LOCUS17965</name>
    <name evidence="8" type="ORF">PAUS00366_LOCUS17966</name>
</gene>
<evidence type="ECO:0000313" key="7">
    <source>
        <dbReference type="EMBL" id="CAE0725208.1"/>
    </source>
</evidence>
<dbReference type="PANTHER" id="PTHR14226">
    <property type="entry name" value="NEUROPATHY TARGET ESTERASE/SWISS CHEESE D.MELANOGASTER"/>
    <property type="match status" value="1"/>
</dbReference>
<dbReference type="Gene3D" id="3.40.1090.10">
    <property type="entry name" value="Cytosolic phospholipase A2 catalytic domain"/>
    <property type="match status" value="1"/>
</dbReference>
<evidence type="ECO:0000313" key="8">
    <source>
        <dbReference type="EMBL" id="CAE0725209.1"/>
    </source>
</evidence>
<reference evidence="8" key="1">
    <citation type="submission" date="2021-01" db="EMBL/GenBank/DDBJ databases">
        <authorList>
            <person name="Corre E."/>
            <person name="Pelletier E."/>
            <person name="Niang G."/>
            <person name="Scheremetjew M."/>
            <person name="Finn R."/>
            <person name="Kale V."/>
            <person name="Holt S."/>
            <person name="Cochrane G."/>
            <person name="Meng A."/>
            <person name="Brown T."/>
            <person name="Cohen L."/>
        </authorList>
    </citation>
    <scope>NUCLEOTIDE SEQUENCE</scope>
    <source>
        <strain evidence="8">10249 10 AB</strain>
    </source>
</reference>
<dbReference type="EMBL" id="HBIX01026361">
    <property type="protein sequence ID" value="CAE0725208.1"/>
    <property type="molecule type" value="Transcribed_RNA"/>
</dbReference>
<dbReference type="PANTHER" id="PTHR14226:SF64">
    <property type="entry name" value="PNPLA DOMAIN-CONTAINING PROTEIN"/>
    <property type="match status" value="1"/>
</dbReference>
<feature type="compositionally biased region" description="Low complexity" evidence="5">
    <location>
        <begin position="84"/>
        <end position="96"/>
    </location>
</feature>
<feature type="region of interest" description="Disordered" evidence="5">
    <location>
        <begin position="81"/>
        <end position="104"/>
    </location>
</feature>
<dbReference type="GO" id="GO:0016298">
    <property type="term" value="F:lipase activity"/>
    <property type="evidence" value="ECO:0007669"/>
    <property type="project" value="UniProtKB-ARBA"/>
</dbReference>
<feature type="short sequence motif" description="GXSXG" evidence="4">
    <location>
        <begin position="215"/>
        <end position="219"/>
    </location>
</feature>
<proteinExistence type="predicted"/>
<comment type="caution">
    <text evidence="4">Lacks conserved residue(s) required for the propagation of feature annotation.</text>
</comment>
<name>A0A6V0BQM7_9STRA</name>
<feature type="region of interest" description="Disordered" evidence="5">
    <location>
        <begin position="565"/>
        <end position="584"/>
    </location>
</feature>
<dbReference type="PROSITE" id="PS51635">
    <property type="entry name" value="PNPLA"/>
    <property type="match status" value="1"/>
</dbReference>
<dbReference type="GO" id="GO:0016042">
    <property type="term" value="P:lipid catabolic process"/>
    <property type="evidence" value="ECO:0007669"/>
    <property type="project" value="UniProtKB-KW"/>
</dbReference>
<dbReference type="Pfam" id="PF01734">
    <property type="entry name" value="Patatin"/>
    <property type="match status" value="1"/>
</dbReference>
<dbReference type="InterPro" id="IPR016035">
    <property type="entry name" value="Acyl_Trfase/lysoPLipase"/>
</dbReference>
<dbReference type="InterPro" id="IPR002641">
    <property type="entry name" value="PNPLA_dom"/>
</dbReference>
<keyword evidence="2" id="KW-0442">Lipid degradation</keyword>
<feature type="short sequence motif" description="GXGXXG" evidence="4">
    <location>
        <begin position="186"/>
        <end position="191"/>
    </location>
</feature>
<keyword evidence="3" id="KW-0443">Lipid metabolism</keyword>
<evidence type="ECO:0000256" key="5">
    <source>
        <dbReference type="SAM" id="MobiDB-lite"/>
    </source>
</evidence>
<evidence type="ECO:0000256" key="3">
    <source>
        <dbReference type="ARBA" id="ARBA00023098"/>
    </source>
</evidence>
<sequence length="634" mass="69781">MGKSTATVTARNHAGVGTTTLPTRISAMLLLFFSSWYTTSTTTTAFVLSPPPLHTRTIPALSSASYNSNKSYLVVLPSRRKTAKTSSTTTLQSTKSEPVTREIHTPTDLELSWEDATNEAAGLTARGNTQMIGSPDHPEVIHPVVRTLHDRKRRRQQAAEDGTSTTTTAEEIDNEKEPKIALVIEGGGMRGCVTAGMVCAIDYLGLRDCVDVVYGSSAGSIIGAYFVTGQLPWFGPEVYYDQLTTAGKSFIDTSRLMRALGLGILNPKLIRDVVTRRNSGKPILDLDFLLQETMQRTKPLDWDTFEKRQQTKTQPLKIVASGLKREESLVMDYGNGHFVSLEELARCMHASALLPGIAGPMVNLLINDEAKDKKPKFVVRNNFKDEDYEPLMDALVYAPIPYEAAVADGATHMVVLRSKPDGGDVIGKGGNVGEKLVWSRFLLRKNKLPKIYRRMRNQLHKKHYAKSVLELNEAAAAGSSASVDINTNNALPPTLTVAIPPDIEEIARLEVGREAVFEGVRNGFVRAYDALVEDPAQRGKGHEVAKLYFPDEILDYSPQEMLQLQKKQQEEKGNQTGQQHSPKSAFETYLEVTGIWPKAWEGLTEPPLGHSTDRALTTKKSSSSNSSGNKNNKR</sequence>
<evidence type="ECO:0000256" key="2">
    <source>
        <dbReference type="ARBA" id="ARBA00022963"/>
    </source>
</evidence>
<evidence type="ECO:0000259" key="6">
    <source>
        <dbReference type="PROSITE" id="PS51635"/>
    </source>
</evidence>
<keyword evidence="1" id="KW-0378">Hydrolase</keyword>
<evidence type="ECO:0000256" key="1">
    <source>
        <dbReference type="ARBA" id="ARBA00022801"/>
    </source>
</evidence>
<evidence type="ECO:0000256" key="4">
    <source>
        <dbReference type="PROSITE-ProRule" id="PRU01161"/>
    </source>
</evidence>
<protein>
    <recommendedName>
        <fullName evidence="6">PNPLA domain-containing protein</fullName>
    </recommendedName>
</protein>
<feature type="region of interest" description="Disordered" evidence="5">
    <location>
        <begin position="601"/>
        <end position="634"/>
    </location>
</feature>
<dbReference type="EMBL" id="HBIX01026362">
    <property type="protein sequence ID" value="CAE0725209.1"/>
    <property type="molecule type" value="Transcribed_RNA"/>
</dbReference>